<dbReference type="InterPro" id="IPR058865">
    <property type="entry name" value="GDPGP1_C"/>
</dbReference>
<dbReference type="GO" id="GO:0005737">
    <property type="term" value="C:cytoplasm"/>
    <property type="evidence" value="ECO:0007669"/>
    <property type="project" value="UniProtKB-SubCell"/>
</dbReference>
<dbReference type="AlphaFoldDB" id="A0A1D1XSW9"/>
<keyword evidence="3" id="KW-0963">Cytoplasm</keyword>
<name>A0A1D1XSW9_9ARAE</name>
<evidence type="ECO:0000256" key="6">
    <source>
        <dbReference type="ARBA" id="ARBA00022695"/>
    </source>
</evidence>
<feature type="domain" description="GDPGP1-like N-terminal" evidence="10">
    <location>
        <begin position="61"/>
        <end position="225"/>
    </location>
</feature>
<comment type="similarity">
    <text evidence="2">Belongs to the GDPGP1 family.</text>
</comment>
<accession>A0A1D1XSW9</accession>
<dbReference type="PANTHER" id="PTHR20884">
    <property type="entry name" value="GDP-D-GLUCOSE PHOSPHORYLASE 1"/>
    <property type="match status" value="1"/>
</dbReference>
<keyword evidence="6" id="KW-0548">Nucleotidyltransferase</keyword>
<dbReference type="GO" id="GO:0005085">
    <property type="term" value="F:guanyl-nucleotide exchange factor activity"/>
    <property type="evidence" value="ECO:0007669"/>
    <property type="project" value="UniProtKB-KW"/>
</dbReference>
<dbReference type="GO" id="GO:0080048">
    <property type="term" value="F:GDP-D-glucose phosphorylase activity"/>
    <property type="evidence" value="ECO:0007669"/>
    <property type="project" value="InterPro"/>
</dbReference>
<comment type="subcellular location">
    <subcellularLocation>
        <location evidence="1">Cytoplasm</location>
    </subcellularLocation>
</comment>
<dbReference type="PANTHER" id="PTHR20884:SF9">
    <property type="entry name" value="OS12G0612100 PROTEIN"/>
    <property type="match status" value="1"/>
</dbReference>
<dbReference type="InterPro" id="IPR026506">
    <property type="entry name" value="GDPGP"/>
</dbReference>
<dbReference type="GO" id="GO:0000166">
    <property type="term" value="F:nucleotide binding"/>
    <property type="evidence" value="ECO:0007669"/>
    <property type="project" value="UniProtKB-KW"/>
</dbReference>
<evidence type="ECO:0000256" key="4">
    <source>
        <dbReference type="ARBA" id="ARBA00022658"/>
    </source>
</evidence>
<organism evidence="11">
    <name type="scientific">Anthurium amnicola</name>
    <dbReference type="NCBI Taxonomy" id="1678845"/>
    <lineage>
        <taxon>Eukaryota</taxon>
        <taxon>Viridiplantae</taxon>
        <taxon>Streptophyta</taxon>
        <taxon>Embryophyta</taxon>
        <taxon>Tracheophyta</taxon>
        <taxon>Spermatophyta</taxon>
        <taxon>Magnoliopsida</taxon>
        <taxon>Liliopsida</taxon>
        <taxon>Araceae</taxon>
        <taxon>Pothoideae</taxon>
        <taxon>Potheae</taxon>
        <taxon>Anthurium</taxon>
    </lineage>
</organism>
<dbReference type="InterPro" id="IPR058866">
    <property type="entry name" value="GDPGP1_N"/>
</dbReference>
<dbReference type="Pfam" id="PF26217">
    <property type="entry name" value="GDPGP1_N"/>
    <property type="match status" value="1"/>
</dbReference>
<evidence type="ECO:0000256" key="7">
    <source>
        <dbReference type="ARBA" id="ARBA00022741"/>
    </source>
</evidence>
<evidence type="ECO:0000256" key="3">
    <source>
        <dbReference type="ARBA" id="ARBA00022490"/>
    </source>
</evidence>
<keyword evidence="7" id="KW-0547">Nucleotide-binding</keyword>
<evidence type="ECO:0000259" key="10">
    <source>
        <dbReference type="Pfam" id="PF26217"/>
    </source>
</evidence>
<proteinExistence type="inferred from homology"/>
<keyword evidence="5" id="KW-0808">Transferase</keyword>
<evidence type="ECO:0000256" key="5">
    <source>
        <dbReference type="ARBA" id="ARBA00022679"/>
    </source>
</evidence>
<dbReference type="Pfam" id="PF26216">
    <property type="entry name" value="GDPGP1_C"/>
    <property type="match status" value="1"/>
</dbReference>
<sequence length="373" mass="41684">MVSVKYEGDYPPLRQNTGSEQSRKACLRGTRVPVFLFGAWRSSDGDCCSDLLCSGEKQSLLDSLLLAQWEDHALSGLLRYDVTSCETKVIDGEKGFIALLNENWNVNSFTESQNKIQRSDCLKLDYVKADVEDLLFCVAIGDKEGPELIPSSTVPKDGIFVVVNANPVEYGHIFMVPCKLYWPRNVIDKKSLELVTQISAEISNCSFHAFYDHLPSNSGIYFQACYFPNPLPVELMPIISFFGEEKGIQICELADYPIKTLVFSGKQLKSLVGVVSVICSHLESQSIPFNLLISDCGTKIFLFPQVRVLEHRNPTTWECGGFFLFKQPLGFNNATEEGILKDLSMVSLDDEGFKELKQLCCDMAREFTAKAGV</sequence>
<evidence type="ECO:0000256" key="8">
    <source>
        <dbReference type="ARBA" id="ARBA00022801"/>
    </source>
</evidence>
<reference evidence="11" key="1">
    <citation type="submission" date="2015-07" db="EMBL/GenBank/DDBJ databases">
        <title>Transcriptome Assembly of Anthurium amnicola.</title>
        <authorList>
            <person name="Suzuki J."/>
        </authorList>
    </citation>
    <scope>NUCLEOTIDE SEQUENCE</scope>
</reference>
<keyword evidence="8" id="KW-0378">Hydrolase</keyword>
<protein>
    <submittedName>
        <fullName evidence="11">GDP-L-galactose phosphorylase 1</fullName>
    </submittedName>
</protein>
<evidence type="ECO:0000313" key="11">
    <source>
        <dbReference type="EMBL" id="JAT45484.1"/>
    </source>
</evidence>
<dbReference type="GO" id="GO:0006006">
    <property type="term" value="P:glucose metabolic process"/>
    <property type="evidence" value="ECO:0007669"/>
    <property type="project" value="TreeGrafter"/>
</dbReference>
<dbReference type="GO" id="GO:0016787">
    <property type="term" value="F:hydrolase activity"/>
    <property type="evidence" value="ECO:0007669"/>
    <property type="project" value="UniProtKB-KW"/>
</dbReference>
<evidence type="ECO:0000259" key="9">
    <source>
        <dbReference type="Pfam" id="PF26216"/>
    </source>
</evidence>
<evidence type="ECO:0000256" key="1">
    <source>
        <dbReference type="ARBA" id="ARBA00004496"/>
    </source>
</evidence>
<evidence type="ECO:0000256" key="2">
    <source>
        <dbReference type="ARBA" id="ARBA00006451"/>
    </source>
</evidence>
<keyword evidence="4" id="KW-0344">Guanine-nucleotide releasing factor</keyword>
<feature type="domain" description="GDPGP1-like C-terminal" evidence="9">
    <location>
        <begin position="232"/>
        <end position="365"/>
    </location>
</feature>
<dbReference type="EMBL" id="GDJX01022452">
    <property type="protein sequence ID" value="JAT45484.1"/>
    <property type="molecule type" value="Transcribed_RNA"/>
</dbReference>
<gene>
    <name evidence="11" type="primary">VTC2_3</name>
    <name evidence="11" type="ORF">g.55604</name>
</gene>